<keyword evidence="5 11" id="KW-0418">Kinase</keyword>
<comment type="subcellular location">
    <subcellularLocation>
        <location evidence="1">Cytoplasm</location>
    </subcellularLocation>
</comment>
<evidence type="ECO:0000256" key="6">
    <source>
        <dbReference type="ARBA" id="ARBA00036820"/>
    </source>
</evidence>
<evidence type="ECO:0000259" key="10">
    <source>
        <dbReference type="Pfam" id="PF01636"/>
    </source>
</evidence>
<dbReference type="Proteomes" id="UP000887013">
    <property type="component" value="Unassembled WGS sequence"/>
</dbReference>
<name>A0A8X6P184_NEPPI</name>
<organism evidence="11 12">
    <name type="scientific">Nephila pilipes</name>
    <name type="common">Giant wood spider</name>
    <name type="synonym">Nephila maculata</name>
    <dbReference type="NCBI Taxonomy" id="299642"/>
    <lineage>
        <taxon>Eukaryota</taxon>
        <taxon>Metazoa</taxon>
        <taxon>Ecdysozoa</taxon>
        <taxon>Arthropoda</taxon>
        <taxon>Chelicerata</taxon>
        <taxon>Arachnida</taxon>
        <taxon>Araneae</taxon>
        <taxon>Araneomorphae</taxon>
        <taxon>Entelegynae</taxon>
        <taxon>Araneoidea</taxon>
        <taxon>Nephilidae</taxon>
        <taxon>Nephila</taxon>
    </lineage>
</organism>
<evidence type="ECO:0000256" key="9">
    <source>
        <dbReference type="ARBA" id="ARBA00040505"/>
    </source>
</evidence>
<dbReference type="GO" id="GO:0047992">
    <property type="term" value="F:hydroxylysine kinase activity"/>
    <property type="evidence" value="ECO:0007669"/>
    <property type="project" value="UniProtKB-EC"/>
</dbReference>
<dbReference type="EMBL" id="BMAW01064441">
    <property type="protein sequence ID" value="GFT45191.1"/>
    <property type="molecule type" value="Genomic_DNA"/>
</dbReference>
<comment type="caution">
    <text evidence="11">The sequence shown here is derived from an EMBL/GenBank/DDBJ whole genome shotgun (WGS) entry which is preliminary data.</text>
</comment>
<reference evidence="11" key="1">
    <citation type="submission" date="2020-08" db="EMBL/GenBank/DDBJ databases">
        <title>Multicomponent nature underlies the extraordinary mechanical properties of spider dragline silk.</title>
        <authorList>
            <person name="Kono N."/>
            <person name="Nakamura H."/>
            <person name="Mori M."/>
            <person name="Yoshida Y."/>
            <person name="Ohtoshi R."/>
            <person name="Malay A.D."/>
            <person name="Moran D.A.P."/>
            <person name="Tomita M."/>
            <person name="Numata K."/>
            <person name="Arakawa K."/>
        </authorList>
    </citation>
    <scope>NUCLEOTIDE SEQUENCE</scope>
</reference>
<dbReference type="AlphaFoldDB" id="A0A8X6P184"/>
<dbReference type="OrthoDB" id="6415818at2759"/>
<accession>A0A8X6P184</accession>
<keyword evidence="3" id="KW-0963">Cytoplasm</keyword>
<evidence type="ECO:0000256" key="3">
    <source>
        <dbReference type="ARBA" id="ARBA00022490"/>
    </source>
</evidence>
<evidence type="ECO:0000256" key="5">
    <source>
        <dbReference type="ARBA" id="ARBA00022777"/>
    </source>
</evidence>
<evidence type="ECO:0000313" key="12">
    <source>
        <dbReference type="Proteomes" id="UP000887013"/>
    </source>
</evidence>
<keyword evidence="12" id="KW-1185">Reference proteome</keyword>
<dbReference type="InterPro" id="IPR002575">
    <property type="entry name" value="Aminoglycoside_PTrfase"/>
</dbReference>
<evidence type="ECO:0000256" key="2">
    <source>
        <dbReference type="ARBA" id="ARBA00006219"/>
    </source>
</evidence>
<evidence type="ECO:0000256" key="7">
    <source>
        <dbReference type="ARBA" id="ARBA00037368"/>
    </source>
</evidence>
<dbReference type="SUPFAM" id="SSF56112">
    <property type="entry name" value="Protein kinase-like (PK-like)"/>
    <property type="match status" value="1"/>
</dbReference>
<evidence type="ECO:0000256" key="8">
    <source>
        <dbReference type="ARBA" id="ARBA00038873"/>
    </source>
</evidence>
<dbReference type="Gene3D" id="3.90.1200.10">
    <property type="match status" value="1"/>
</dbReference>
<gene>
    <name evidence="11" type="primary">HYKK</name>
    <name evidence="11" type="ORF">NPIL_564801</name>
</gene>
<proteinExistence type="inferred from homology"/>
<protein>
    <recommendedName>
        <fullName evidence="9">Hydroxylysine kinase</fullName>
        <ecNumber evidence="8">2.7.1.81</ecNumber>
    </recommendedName>
</protein>
<dbReference type="GO" id="GO:0005737">
    <property type="term" value="C:cytoplasm"/>
    <property type="evidence" value="ECO:0007669"/>
    <property type="project" value="UniProtKB-SubCell"/>
</dbReference>
<dbReference type="PANTHER" id="PTHR21064:SF1">
    <property type="entry name" value="HYDROXYLYSINE KINASE"/>
    <property type="match status" value="1"/>
</dbReference>
<dbReference type="EC" id="2.7.1.81" evidence="8"/>
<evidence type="ECO:0000313" key="11">
    <source>
        <dbReference type="EMBL" id="GFT45191.1"/>
    </source>
</evidence>
<comment type="function">
    <text evidence="7">Catalyzes the GTP-dependent phosphorylation of 5-hydroxy-L-lysine.</text>
</comment>
<dbReference type="InterPro" id="IPR011009">
    <property type="entry name" value="Kinase-like_dom_sf"/>
</dbReference>
<comment type="catalytic activity">
    <reaction evidence="6">
        <text>(5R)-5-hydroxy-L-lysine + GTP = (5R)-5-phosphooxy-L-lysine + GDP + H(+)</text>
        <dbReference type="Rhea" id="RHEA:19049"/>
        <dbReference type="ChEBI" id="CHEBI:15378"/>
        <dbReference type="ChEBI" id="CHEBI:37565"/>
        <dbReference type="ChEBI" id="CHEBI:57882"/>
        <dbReference type="ChEBI" id="CHEBI:58189"/>
        <dbReference type="ChEBI" id="CHEBI:58357"/>
        <dbReference type="EC" id="2.7.1.81"/>
    </reaction>
</comment>
<dbReference type="InterPro" id="IPR050249">
    <property type="entry name" value="Pseudomonas-type_ThrB"/>
</dbReference>
<sequence length="343" mass="39096">MVSFDDQNFHIKVAKEHLNPYISQISDDGYTLKITNPMRSAMEGYFDSIHAALFHLNKKGIRAPLPIQNLEGKTWTLEEVPLLNEEINTSGPKLCGVRLFTYIPGVPVSTQEYTTDILYQWGNLLAKFHKAVQDFDHPIFRTKTIFWSLEPIPELRNLMDGMEDHHKKLVLSVLDKYPSIIEKNMDRLPRGVIHGDFNENNVLAQVKTTEENKITISVDGVLDFEDMHNGTFVWDIGLMLAYTLLDCKTIDPLEGAGHALAGYLSLRSLSPLEILVLKTCIESRLCQSLVVCAYSYRTDPKNSYLLTSAKNGWSRLEQICSISNEELLQKWKEIQENYVSKSV</sequence>
<feature type="domain" description="Aminoglycoside phosphotransferase" evidence="10">
    <location>
        <begin position="30"/>
        <end position="254"/>
    </location>
</feature>
<evidence type="ECO:0000256" key="4">
    <source>
        <dbReference type="ARBA" id="ARBA00022679"/>
    </source>
</evidence>
<dbReference type="PANTHER" id="PTHR21064">
    <property type="entry name" value="AMINOGLYCOSIDE PHOSPHOTRANSFERASE DOMAIN-CONTAINING PROTEIN-RELATED"/>
    <property type="match status" value="1"/>
</dbReference>
<evidence type="ECO:0000256" key="1">
    <source>
        <dbReference type="ARBA" id="ARBA00004496"/>
    </source>
</evidence>
<comment type="similarity">
    <text evidence="2">Belongs to the aminoglycoside phosphotransferase family.</text>
</comment>
<dbReference type="Pfam" id="PF01636">
    <property type="entry name" value="APH"/>
    <property type="match status" value="1"/>
</dbReference>
<keyword evidence="4" id="KW-0808">Transferase</keyword>